<organism evidence="2 3">
    <name type="scientific">Trichosporon asahii var. asahii (strain ATCC 90039 / CBS 2479 / JCM 2466 / KCTC 7840 / NBRC 103889/ NCYC 2677 / UAMH 7654)</name>
    <name type="common">Yeast</name>
    <dbReference type="NCBI Taxonomy" id="1186058"/>
    <lineage>
        <taxon>Eukaryota</taxon>
        <taxon>Fungi</taxon>
        <taxon>Dikarya</taxon>
        <taxon>Basidiomycota</taxon>
        <taxon>Agaricomycotina</taxon>
        <taxon>Tremellomycetes</taxon>
        <taxon>Trichosporonales</taxon>
        <taxon>Trichosporonaceae</taxon>
        <taxon>Trichosporon</taxon>
    </lineage>
</organism>
<dbReference type="AlphaFoldDB" id="J6ESQ7"/>
<proteinExistence type="predicted"/>
<protein>
    <submittedName>
        <fullName evidence="2">Uncharacterized protein</fullName>
    </submittedName>
</protein>
<evidence type="ECO:0000313" key="3">
    <source>
        <dbReference type="Proteomes" id="UP000002748"/>
    </source>
</evidence>
<evidence type="ECO:0000313" key="2">
    <source>
        <dbReference type="EMBL" id="EJT45782.1"/>
    </source>
</evidence>
<sequence length="324" mass="35159">MASPLHKWLFSPPLSPADYSLPSHVKPLDASSVFSSSLVNVESQRSRNNARMTGRGHSVLAGMKPIDIEAANASGEYPEKRSPVMLSPLFSPMLKAKVAHYVPRPVQRLLAVLAAFLFFATVSKYTTSLAAASAHRAAERNSVPPQAVRAPAHPRANRPDPHPLPPSHELLALQSFILESSHATLAPAVDGSKPLDAVMLLGSPGARRLGGTDSAQERAWLQSLSDENSAKVVLWYNAERPPHYALEGVTARHGQGRRASMINTRQRRDGDTVNAVLKRLGHDLSRNPILVVGGEVFDASPERMDELRKSGKLHEILVSMGWTA</sequence>
<evidence type="ECO:0000256" key="1">
    <source>
        <dbReference type="SAM" id="MobiDB-lite"/>
    </source>
</evidence>
<accession>J6ESQ7</accession>
<dbReference type="HOGENOM" id="CLU_858387_0_0_1"/>
<comment type="caution">
    <text evidence="2">The sequence shown here is derived from an EMBL/GenBank/DDBJ whole genome shotgun (WGS) entry which is preliminary data.</text>
</comment>
<dbReference type="GeneID" id="25989207"/>
<feature type="region of interest" description="Disordered" evidence="1">
    <location>
        <begin position="136"/>
        <end position="166"/>
    </location>
</feature>
<reference evidence="2 3" key="1">
    <citation type="journal article" date="2012" name="Eukaryot. Cell">
        <title>Draft genome sequence of CBS 2479, the standard type strain of Trichosporon asahii.</title>
        <authorList>
            <person name="Yang R.Y."/>
            <person name="Li H.T."/>
            <person name="Zhu H."/>
            <person name="Zhou G.P."/>
            <person name="Wang M."/>
            <person name="Wang L."/>
        </authorList>
    </citation>
    <scope>NUCLEOTIDE SEQUENCE [LARGE SCALE GENOMIC DNA]</scope>
    <source>
        <strain evidence="3">ATCC 90039 / CBS 2479 / JCM 2466 / KCTC 7840 / NCYC 2677 / UAMH 7654</strain>
    </source>
</reference>
<name>J6ESQ7_TRIAS</name>
<gene>
    <name evidence="2" type="ORF">A1Q1_05695</name>
</gene>
<dbReference type="Proteomes" id="UP000002748">
    <property type="component" value="Unassembled WGS sequence"/>
</dbReference>
<dbReference type="OrthoDB" id="423313at2759"/>
<dbReference type="RefSeq" id="XP_014176379.1">
    <property type="nucleotide sequence ID" value="XM_014320904.1"/>
</dbReference>
<dbReference type="KEGG" id="tasa:A1Q1_05695"/>
<dbReference type="VEuPathDB" id="FungiDB:A1Q1_05695"/>
<dbReference type="EMBL" id="ALBS01000321">
    <property type="protein sequence ID" value="EJT45782.1"/>
    <property type="molecule type" value="Genomic_DNA"/>
</dbReference>